<dbReference type="InterPro" id="IPR041685">
    <property type="entry name" value="AAA_GajA/Old/RecF-like"/>
</dbReference>
<dbReference type="InterPro" id="IPR034139">
    <property type="entry name" value="TOPRIM_OLD"/>
</dbReference>
<accession>A0A2V4UZI3</accession>
<dbReference type="Pfam" id="PF13175">
    <property type="entry name" value="AAA_15"/>
    <property type="match status" value="1"/>
</dbReference>
<evidence type="ECO:0000313" key="4">
    <source>
        <dbReference type="EMBL" id="PYE38080.1"/>
    </source>
</evidence>
<protein>
    <submittedName>
        <fullName evidence="4">Putative ATP-dependent endonuclease of OLD family</fullName>
    </submittedName>
</protein>
<name>A0A2V4UZI3_9GAMM</name>
<reference evidence="4 5" key="1">
    <citation type="submission" date="2018-06" db="EMBL/GenBank/DDBJ databases">
        <title>Genomic Encyclopedia of Type Strains, Phase III (KMG-III): the genomes of soil and plant-associated and newly described type strains.</title>
        <authorList>
            <person name="Whitman W."/>
        </authorList>
    </citation>
    <scope>NUCLEOTIDE SEQUENCE [LARGE SCALE GENOMIC DNA]</scope>
    <source>
        <strain evidence="4 5">CECT 5889</strain>
    </source>
</reference>
<comment type="caution">
    <text evidence="4">The sequence shown here is derived from an EMBL/GenBank/DDBJ whole genome shotgun (WGS) entry which is preliminary data.</text>
</comment>
<feature type="domain" description="OLD protein-like TOPRIM" evidence="3">
    <location>
        <begin position="437"/>
        <end position="504"/>
    </location>
</feature>
<dbReference type="PANTHER" id="PTHR43581:SF4">
    <property type="entry name" value="ATP_GTP PHOSPHATASE"/>
    <property type="match status" value="1"/>
</dbReference>
<dbReference type="Pfam" id="PF20469">
    <property type="entry name" value="OLD-like_TOPRIM"/>
    <property type="match status" value="1"/>
</dbReference>
<dbReference type="InterPro" id="IPR051396">
    <property type="entry name" value="Bact_Antivir_Def_Nuclease"/>
</dbReference>
<dbReference type="Proteomes" id="UP000247746">
    <property type="component" value="Unassembled WGS sequence"/>
</dbReference>
<evidence type="ECO:0000259" key="2">
    <source>
        <dbReference type="Pfam" id="PF13175"/>
    </source>
</evidence>
<feature type="domain" description="Endonuclease GajA/Old nuclease/RecF-like AAA" evidence="2">
    <location>
        <begin position="1"/>
        <end position="389"/>
    </location>
</feature>
<keyword evidence="4" id="KW-0255">Endonuclease</keyword>
<dbReference type="EMBL" id="QJSU01000009">
    <property type="protein sequence ID" value="PYE38080.1"/>
    <property type="molecule type" value="Genomic_DNA"/>
</dbReference>
<dbReference type="SUPFAM" id="SSF52540">
    <property type="entry name" value="P-loop containing nucleoside triphosphate hydrolases"/>
    <property type="match status" value="1"/>
</dbReference>
<dbReference type="InterPro" id="IPR027417">
    <property type="entry name" value="P-loop_NTPase"/>
</dbReference>
<dbReference type="Gene3D" id="3.40.50.300">
    <property type="entry name" value="P-loop containing nucleotide triphosphate hydrolases"/>
    <property type="match status" value="1"/>
</dbReference>
<organism evidence="4 5">
    <name type="scientific">Psychrobacter fozii</name>
    <dbReference type="NCBI Taxonomy" id="198480"/>
    <lineage>
        <taxon>Bacteria</taxon>
        <taxon>Pseudomonadati</taxon>
        <taxon>Pseudomonadota</taxon>
        <taxon>Gammaproteobacteria</taxon>
        <taxon>Moraxellales</taxon>
        <taxon>Moraxellaceae</taxon>
        <taxon>Psychrobacter</taxon>
    </lineage>
</organism>
<dbReference type="CDD" id="cd01026">
    <property type="entry name" value="TOPRIM_OLD"/>
    <property type="match status" value="1"/>
</dbReference>
<evidence type="ECO:0000313" key="5">
    <source>
        <dbReference type="Proteomes" id="UP000247746"/>
    </source>
</evidence>
<evidence type="ECO:0000256" key="1">
    <source>
        <dbReference type="SAM" id="MobiDB-lite"/>
    </source>
</evidence>
<feature type="region of interest" description="Disordered" evidence="1">
    <location>
        <begin position="512"/>
        <end position="531"/>
    </location>
</feature>
<dbReference type="AlphaFoldDB" id="A0A2V4UZI3"/>
<dbReference type="OrthoDB" id="3322489at2"/>
<sequence>MHISKFIIRNFRNFESADFNFKEGVNTIIGENGSGKTNFFYALRLMLDDTLPRYMGFGERDFNRNLGNWQGHWIILTTHFSELDLSEESQALSIHACGQLDTEEEKPKGSYILCFRPKSHIRQELYEYSQKEDKDKSGLENILSQINITDYETVYLCRGYLNFSKDDIYKSYVGDFENIIFPNPNEQQKQKYGDYLPREINLYNEISCTFIKALRDVASDLRSYSNNPLVRLLKDKGKSIEIETQNDLVDSINELNSSIASLNEVIDIQKGIDDSLKQAVGTTYAPNIEIRAELPNKMDKLFQSLRLWVGDSDDEDRGKISELSLGGANLIFLSLKLLEYEKIKTDKVANVLLIEEPEAHIHTHIQKTLFDNLHQHNTQIFVSTHSTQISSVSKISSVNILSREDKKSVVFNPSYDLDDNEIVRIERYLDAVRSDLLFAKGVLLVEGDAEQILIPVIFKRVFGLSLDEIGVSLINIGSTGFKNIARIFHQDRVNRRCSIITDFDESFISLPINKDDDNPEQKKARNSQKSGVERKDNLDIFCEKNMCIKPFFAKNTFEVDMLLESNAYEFKNIVHEVYKTKSKIKESKSNLDSEDVEVSGREVLKLATTKKKGWFALLVAEEVNVNTGVPDYILSAIAWSSPHINSASKVKAVRYRLENVHFTAELLEEDIELIKIHSSFNSIESDEDLLIKFRDCFQEDPLTKLLNHYDS</sequence>
<feature type="compositionally biased region" description="Basic and acidic residues" evidence="1">
    <location>
        <begin position="513"/>
        <end position="523"/>
    </location>
</feature>
<gene>
    <name evidence="4" type="ORF">DFP82_10927</name>
</gene>
<dbReference type="PANTHER" id="PTHR43581">
    <property type="entry name" value="ATP/GTP PHOSPHATASE"/>
    <property type="match status" value="1"/>
</dbReference>
<dbReference type="RefSeq" id="WP_110923892.1">
    <property type="nucleotide sequence ID" value="NZ_QJSU01000009.1"/>
</dbReference>
<keyword evidence="4" id="KW-0540">Nuclease</keyword>
<proteinExistence type="predicted"/>
<keyword evidence="4" id="KW-0378">Hydrolase</keyword>
<keyword evidence="5" id="KW-1185">Reference proteome</keyword>
<dbReference type="GO" id="GO:0004519">
    <property type="term" value="F:endonuclease activity"/>
    <property type="evidence" value="ECO:0007669"/>
    <property type="project" value="UniProtKB-KW"/>
</dbReference>
<evidence type="ECO:0000259" key="3">
    <source>
        <dbReference type="Pfam" id="PF20469"/>
    </source>
</evidence>